<dbReference type="Pfam" id="PF11726">
    <property type="entry name" value="YagK_YfjJ_C"/>
    <property type="match status" value="1"/>
</dbReference>
<proteinExistence type="predicted"/>
<feature type="domain" description="YagK/YfjJ C-terminal" evidence="1">
    <location>
        <begin position="45"/>
        <end position="222"/>
    </location>
</feature>
<evidence type="ECO:0000259" key="1">
    <source>
        <dbReference type="Pfam" id="PF11726"/>
    </source>
</evidence>
<name>A0AAN1TWT3_9GAMM</name>
<evidence type="ECO:0000313" key="2">
    <source>
        <dbReference type="EMBL" id="AVV38784.1"/>
    </source>
</evidence>
<dbReference type="InterPro" id="IPR057271">
    <property type="entry name" value="YagK_YfjJ_C"/>
</dbReference>
<sequence length="233" mass="27653">MISLVYTPYGREFEEFIKMAKNKYKSEMERYILRRIMEVAENTFERRSRIFSFFTVLRFSRDHITDDPDSLTCIQRTDMGAITRCMESIKSQIREEHKRSGRSGSPSYPAYAWVRERDSSAYPHYHLTLLFDRNVYAFRGNYSLHNGDNMANRVQKAWCSALELAYPDYAHLVEFNQKTYWLDRNDAIQRNHEYVDYLMRLAYLAKENTKDVHSSYRNFGTSQMITAGKEDAS</sequence>
<protein>
    <submittedName>
        <fullName evidence="2">Inovirus Gp2 family protein</fullName>
    </submittedName>
</protein>
<gene>
    <name evidence="2" type="ORF">C9381_16975</name>
</gene>
<evidence type="ECO:0000313" key="3">
    <source>
        <dbReference type="Proteomes" id="UP000241538"/>
    </source>
</evidence>
<dbReference type="AlphaFoldDB" id="A0AAN1TWT3"/>
<reference evidence="2 3" key="1">
    <citation type="journal article" date="2018" name="Int J Genomics">
        <title>Comparative Genomics Analysis of Plasmid pPV989-94 from a Clinical Isolate of Pantoea vagans PV989.</title>
        <authorList>
            <person name="Xu L."/>
            <person name="Yin M."/>
            <person name="Zhu T."/>
            <person name="Lu J."/>
            <person name="Bao Q."/>
        </authorList>
    </citation>
    <scope>NUCLEOTIDE SEQUENCE [LARGE SCALE GENOMIC DNA]</scope>
    <source>
        <strain evidence="2 3">PV989</strain>
    </source>
</reference>
<organism evidence="2 3">
    <name type="scientific">Pantoea vagans</name>
    <dbReference type="NCBI Taxonomy" id="470934"/>
    <lineage>
        <taxon>Bacteria</taxon>
        <taxon>Pseudomonadati</taxon>
        <taxon>Pseudomonadota</taxon>
        <taxon>Gammaproteobacteria</taxon>
        <taxon>Enterobacterales</taxon>
        <taxon>Erwiniaceae</taxon>
        <taxon>Pantoea</taxon>
    </lineage>
</organism>
<dbReference type="Proteomes" id="UP000241538">
    <property type="component" value="Chromosome"/>
</dbReference>
<dbReference type="EMBL" id="CP028349">
    <property type="protein sequence ID" value="AVV38784.1"/>
    <property type="molecule type" value="Genomic_DNA"/>
</dbReference>
<accession>A0AAN1TWT3</accession>
<dbReference type="RefSeq" id="WP_107320030.1">
    <property type="nucleotide sequence ID" value="NZ_CP028349.1"/>
</dbReference>